<organism evidence="1 2">
    <name type="scientific">Mycoplana rhizolycopersici</name>
    <dbReference type="NCBI Taxonomy" id="2746702"/>
    <lineage>
        <taxon>Bacteria</taxon>
        <taxon>Pseudomonadati</taxon>
        <taxon>Pseudomonadota</taxon>
        <taxon>Alphaproteobacteria</taxon>
        <taxon>Hyphomicrobiales</taxon>
        <taxon>Rhizobiaceae</taxon>
        <taxon>Mycoplana</taxon>
    </lineage>
</organism>
<evidence type="ECO:0000313" key="2">
    <source>
        <dbReference type="Proteomes" id="UP000659172"/>
    </source>
</evidence>
<accession>A0ABX2QKF6</accession>
<proteinExistence type="predicted"/>
<evidence type="ECO:0000313" key="1">
    <source>
        <dbReference type="EMBL" id="NVP58185.1"/>
    </source>
</evidence>
<sequence>MIWTVVIACLTLAVFVYMRAQRRDEQPQSAATDTGLAIVEFGRAFPNEAIREVLGTADGNNVFLRLHDGKVGCMRAHRQHYASHLIEPGSVTVHNSPSGKGLVIDFQDKTQDSGSFEFRSSVEAAEVSLWLLGSLLPTAGIDESPRAIQGDS</sequence>
<dbReference type="EMBL" id="JABXYK010000021">
    <property type="protein sequence ID" value="NVP58185.1"/>
    <property type="molecule type" value="Genomic_DNA"/>
</dbReference>
<protein>
    <submittedName>
        <fullName evidence="1">Uncharacterized protein</fullName>
    </submittedName>
</protein>
<dbReference type="RefSeq" id="WP_176952080.1">
    <property type="nucleotide sequence ID" value="NZ_JABXYK010000021.1"/>
</dbReference>
<keyword evidence="2" id="KW-1185">Reference proteome</keyword>
<dbReference type="Proteomes" id="UP000659172">
    <property type="component" value="Unassembled WGS sequence"/>
</dbReference>
<name>A0ABX2QKF6_9HYPH</name>
<reference evidence="1 2" key="1">
    <citation type="submission" date="2020-06" db="EMBL/GenBank/DDBJ databases">
        <title>Rhizobium sp.nov. isolated from the tomato plant.</title>
        <authorList>
            <person name="Thin K.K."/>
            <person name="Zhang X."/>
            <person name="He S."/>
        </authorList>
    </citation>
    <scope>NUCLEOTIDE SEQUENCE [LARGE SCALE GENOMIC DNA]</scope>
    <source>
        <strain evidence="1 2">DBTS2</strain>
    </source>
</reference>
<comment type="caution">
    <text evidence="1">The sequence shown here is derived from an EMBL/GenBank/DDBJ whole genome shotgun (WGS) entry which is preliminary data.</text>
</comment>
<gene>
    <name evidence="1" type="ORF">HV823_23375</name>
</gene>